<evidence type="ECO:0000256" key="1">
    <source>
        <dbReference type="SAM" id="SignalP"/>
    </source>
</evidence>
<reference evidence="3" key="2">
    <citation type="submission" date="2023-05" db="EMBL/GenBank/DDBJ databases">
        <authorList>
            <person name="Schelkunov M.I."/>
        </authorList>
    </citation>
    <scope>NUCLEOTIDE SEQUENCE</scope>
    <source>
        <strain evidence="3">Hsosn_3</strain>
        <tissue evidence="3">Leaf</tissue>
    </source>
</reference>
<keyword evidence="1" id="KW-0732">Signal</keyword>
<dbReference type="PANTHER" id="PTHR33681">
    <property type="entry name" value="BINDING PROTEIN, PUTATIVE, EXPRESSED-RELATED"/>
    <property type="match status" value="1"/>
</dbReference>
<dbReference type="InterPro" id="IPR014895">
    <property type="entry name" value="Alginate_lyase_2"/>
</dbReference>
<proteinExistence type="predicted"/>
<comment type="caution">
    <text evidence="3">The sequence shown here is derived from an EMBL/GenBank/DDBJ whole genome shotgun (WGS) entry which is preliminary data.</text>
</comment>
<feature type="domain" description="Alginate lyase 2" evidence="2">
    <location>
        <begin position="41"/>
        <end position="215"/>
    </location>
</feature>
<dbReference type="Gene3D" id="2.60.120.200">
    <property type="match status" value="1"/>
</dbReference>
<dbReference type="AlphaFoldDB" id="A0AAD8MFA6"/>
<evidence type="ECO:0000259" key="2">
    <source>
        <dbReference type="Pfam" id="PF08787"/>
    </source>
</evidence>
<organism evidence="3 4">
    <name type="scientific">Heracleum sosnowskyi</name>
    <dbReference type="NCBI Taxonomy" id="360622"/>
    <lineage>
        <taxon>Eukaryota</taxon>
        <taxon>Viridiplantae</taxon>
        <taxon>Streptophyta</taxon>
        <taxon>Embryophyta</taxon>
        <taxon>Tracheophyta</taxon>
        <taxon>Spermatophyta</taxon>
        <taxon>Magnoliopsida</taxon>
        <taxon>eudicotyledons</taxon>
        <taxon>Gunneridae</taxon>
        <taxon>Pentapetalae</taxon>
        <taxon>asterids</taxon>
        <taxon>campanulids</taxon>
        <taxon>Apiales</taxon>
        <taxon>Apiaceae</taxon>
        <taxon>Apioideae</taxon>
        <taxon>apioid superclade</taxon>
        <taxon>Tordylieae</taxon>
        <taxon>Tordyliinae</taxon>
        <taxon>Heracleum</taxon>
    </lineage>
</organism>
<dbReference type="EMBL" id="JAUIZM010000008">
    <property type="protein sequence ID" value="KAK1371326.1"/>
    <property type="molecule type" value="Genomic_DNA"/>
</dbReference>
<evidence type="ECO:0000313" key="4">
    <source>
        <dbReference type="Proteomes" id="UP001237642"/>
    </source>
</evidence>
<dbReference type="Pfam" id="PF08787">
    <property type="entry name" value="Alginate_lyase2"/>
    <property type="match status" value="1"/>
</dbReference>
<keyword evidence="4" id="KW-1185">Reference proteome</keyword>
<dbReference type="SUPFAM" id="SSF49899">
    <property type="entry name" value="Concanavalin A-like lectins/glucanases"/>
    <property type="match status" value="1"/>
</dbReference>
<sequence>MKVFDQNMLMLVLVLSFLCNFSRLHGADPTDGFTNIPLTEANFKIQRPYNLPVEARYSFENGVRRMWVYANDKSHSPNSQTQPRTEVRIMGHDYSSGVWQFEGYGFVPNGTTGPSVVQIHGATHESSTIILRIYDGELRYYSGDLIASNMYDKWFKVNLIHDVDEGKVTVFIDNEQKFETKDRGPGDLYFKCGVYAAPKNISYYMESRWRDIKIYKK</sequence>
<dbReference type="InterPro" id="IPR013320">
    <property type="entry name" value="ConA-like_dom_sf"/>
</dbReference>
<name>A0AAD8MFA6_9APIA</name>
<evidence type="ECO:0000313" key="3">
    <source>
        <dbReference type="EMBL" id="KAK1371326.1"/>
    </source>
</evidence>
<dbReference type="Proteomes" id="UP001237642">
    <property type="component" value="Unassembled WGS sequence"/>
</dbReference>
<gene>
    <name evidence="3" type="ORF">POM88_037418</name>
</gene>
<accession>A0AAD8MFA6</accession>
<feature type="signal peptide" evidence="1">
    <location>
        <begin position="1"/>
        <end position="26"/>
    </location>
</feature>
<feature type="chain" id="PRO_5041907236" evidence="1">
    <location>
        <begin position="27"/>
        <end position="217"/>
    </location>
</feature>
<dbReference type="PANTHER" id="PTHR33681:SF11">
    <property type="entry name" value="ALGINATE LYASE"/>
    <property type="match status" value="1"/>
</dbReference>
<reference evidence="3" key="1">
    <citation type="submission" date="2023-02" db="EMBL/GenBank/DDBJ databases">
        <title>Genome of toxic invasive species Heracleum sosnowskyi carries increased number of genes despite the absence of recent whole-genome duplications.</title>
        <authorList>
            <person name="Schelkunov M."/>
            <person name="Shtratnikova V."/>
            <person name="Makarenko M."/>
            <person name="Klepikova A."/>
            <person name="Omelchenko D."/>
            <person name="Novikova G."/>
            <person name="Obukhova E."/>
            <person name="Bogdanov V."/>
            <person name="Penin A."/>
            <person name="Logacheva M."/>
        </authorList>
    </citation>
    <scope>NUCLEOTIDE SEQUENCE</scope>
    <source>
        <strain evidence="3">Hsosn_3</strain>
        <tissue evidence="3">Leaf</tissue>
    </source>
</reference>
<protein>
    <submittedName>
        <fullName evidence="3">Citrate-binding protein-like</fullName>
    </submittedName>
</protein>